<accession>A0ABU9DSU4</accession>
<proteinExistence type="predicted"/>
<dbReference type="Proteomes" id="UP001469365">
    <property type="component" value="Unassembled WGS sequence"/>
</dbReference>
<dbReference type="CDD" id="cd00118">
    <property type="entry name" value="LysM"/>
    <property type="match status" value="1"/>
</dbReference>
<sequence>MKVPYGIYLGWNNAESWFRLPVNPESLEIKQGGEGQTYNIVGLGEINAIQTPKLREISFSGIFPAAAYPFVQVREEELRPSLWYVDRLTEWMRSKRPIRIVVTGGQTELIDGALTGIQLNSPVSIERFDWKETAASSGDVEYELSLKQYEFYAAKKVNIVLDPQQGGTVVEEAEPTRANDRVPPDSYTMVQGDSLWAVAAKMLGSGARYREIQELNGISDAELRKLQIGRELKLPEGASYV</sequence>
<comment type="caution">
    <text evidence="2">The sequence shown here is derived from an EMBL/GenBank/DDBJ whole genome shotgun (WGS) entry which is preliminary data.</text>
</comment>
<gene>
    <name evidence="2" type="ORF">WMW72_25395</name>
</gene>
<dbReference type="InterPro" id="IPR018392">
    <property type="entry name" value="LysM"/>
</dbReference>
<name>A0ABU9DSU4_9BACL</name>
<dbReference type="RefSeq" id="WP_341418375.1">
    <property type="nucleotide sequence ID" value="NZ_JBBPCC010000019.1"/>
</dbReference>
<keyword evidence="3" id="KW-1185">Reference proteome</keyword>
<evidence type="ECO:0000259" key="1">
    <source>
        <dbReference type="PROSITE" id="PS51782"/>
    </source>
</evidence>
<organism evidence="2 3">
    <name type="scientific">Paenibacillus filicis</name>
    <dbReference type="NCBI Taxonomy" id="669464"/>
    <lineage>
        <taxon>Bacteria</taxon>
        <taxon>Bacillati</taxon>
        <taxon>Bacillota</taxon>
        <taxon>Bacilli</taxon>
        <taxon>Bacillales</taxon>
        <taxon>Paenibacillaceae</taxon>
        <taxon>Paenibacillus</taxon>
    </lineage>
</organism>
<dbReference type="SMART" id="SM00257">
    <property type="entry name" value="LysM"/>
    <property type="match status" value="1"/>
</dbReference>
<evidence type="ECO:0000313" key="3">
    <source>
        <dbReference type="Proteomes" id="UP001469365"/>
    </source>
</evidence>
<dbReference type="EMBL" id="JBBPCC010000019">
    <property type="protein sequence ID" value="MEK8131247.1"/>
    <property type="molecule type" value="Genomic_DNA"/>
</dbReference>
<evidence type="ECO:0000313" key="2">
    <source>
        <dbReference type="EMBL" id="MEK8131247.1"/>
    </source>
</evidence>
<dbReference type="Pfam" id="PF01476">
    <property type="entry name" value="LysM"/>
    <property type="match status" value="1"/>
</dbReference>
<reference evidence="2 3" key="1">
    <citation type="submission" date="2024-04" db="EMBL/GenBank/DDBJ databases">
        <title>draft genome sequnece of Paenibacillus filicis.</title>
        <authorList>
            <person name="Kim D.-U."/>
        </authorList>
    </citation>
    <scope>NUCLEOTIDE SEQUENCE [LARGE SCALE GENOMIC DNA]</scope>
    <source>
        <strain evidence="2 3">KACC14197</strain>
    </source>
</reference>
<dbReference type="InterPro" id="IPR036779">
    <property type="entry name" value="LysM_dom_sf"/>
</dbReference>
<feature type="domain" description="LysM" evidence="1">
    <location>
        <begin position="185"/>
        <end position="234"/>
    </location>
</feature>
<dbReference type="Gene3D" id="3.10.350.10">
    <property type="entry name" value="LysM domain"/>
    <property type="match status" value="1"/>
</dbReference>
<dbReference type="PROSITE" id="PS51782">
    <property type="entry name" value="LYSM"/>
    <property type="match status" value="1"/>
</dbReference>
<protein>
    <submittedName>
        <fullName evidence="2">LysM peptidoglycan-binding domain-containing protein</fullName>
    </submittedName>
</protein>